<dbReference type="FunFam" id="3.30.500.10:FF:000001">
    <property type="entry name" value="H-2 class I histocompatibility antigen, alpha chain"/>
    <property type="match status" value="1"/>
</dbReference>
<feature type="domain" description="Ig-like" evidence="3">
    <location>
        <begin position="238"/>
        <end position="312"/>
    </location>
</feature>
<feature type="transmembrane region" description="Helical" evidence="2">
    <location>
        <begin position="344"/>
        <end position="366"/>
    </location>
</feature>
<dbReference type="FunFam" id="2.60.40.10:FF:000943">
    <property type="entry name" value="Classical MHC class I molecule, alpha-chain"/>
    <property type="match status" value="1"/>
</dbReference>
<keyword evidence="5" id="KW-1185">Reference proteome</keyword>
<comment type="caution">
    <text evidence="4">The sequence shown here is derived from an EMBL/GenBank/DDBJ whole genome shotgun (WGS) entry which is preliminary data.</text>
</comment>
<dbReference type="Pfam" id="PF07654">
    <property type="entry name" value="C1-set"/>
    <property type="match status" value="1"/>
</dbReference>
<proteinExistence type="predicted"/>
<keyword evidence="2" id="KW-1133">Transmembrane helix</keyword>
<dbReference type="EMBL" id="JAGKHQ010001906">
    <property type="protein sequence ID" value="KAG7453422.1"/>
    <property type="molecule type" value="Genomic_DNA"/>
</dbReference>
<feature type="transmembrane region" description="Helical" evidence="2">
    <location>
        <begin position="42"/>
        <end position="64"/>
    </location>
</feature>
<dbReference type="GO" id="GO:0006955">
    <property type="term" value="P:immune response"/>
    <property type="evidence" value="ECO:0007669"/>
    <property type="project" value="TreeGrafter"/>
</dbReference>
<dbReference type="CDD" id="cd07698">
    <property type="entry name" value="IgC1_MHC_I_alpha3"/>
    <property type="match status" value="1"/>
</dbReference>
<dbReference type="InterPro" id="IPR011161">
    <property type="entry name" value="MHC_I-like_Ag-recog"/>
</dbReference>
<dbReference type="PANTHER" id="PTHR16675">
    <property type="entry name" value="MHC CLASS I-RELATED"/>
    <property type="match status" value="1"/>
</dbReference>
<dbReference type="PROSITE" id="PS50835">
    <property type="entry name" value="IG_LIKE"/>
    <property type="match status" value="1"/>
</dbReference>
<organism evidence="4 5">
    <name type="scientific">Solea senegalensis</name>
    <name type="common">Senegalese sole</name>
    <dbReference type="NCBI Taxonomy" id="28829"/>
    <lineage>
        <taxon>Eukaryota</taxon>
        <taxon>Metazoa</taxon>
        <taxon>Chordata</taxon>
        <taxon>Craniata</taxon>
        <taxon>Vertebrata</taxon>
        <taxon>Euteleostomi</taxon>
        <taxon>Actinopterygii</taxon>
        <taxon>Neopterygii</taxon>
        <taxon>Teleostei</taxon>
        <taxon>Neoteleostei</taxon>
        <taxon>Acanthomorphata</taxon>
        <taxon>Carangaria</taxon>
        <taxon>Pleuronectiformes</taxon>
        <taxon>Pleuronectoidei</taxon>
        <taxon>Soleidae</taxon>
        <taxon>Solea</taxon>
    </lineage>
</organism>
<keyword evidence="2" id="KW-0472">Membrane</keyword>
<dbReference type="AlphaFoldDB" id="A0AAV6PB71"/>
<dbReference type="Proteomes" id="UP000693946">
    <property type="component" value="Unassembled WGS sequence"/>
</dbReference>
<dbReference type="GO" id="GO:0005615">
    <property type="term" value="C:extracellular space"/>
    <property type="evidence" value="ECO:0007669"/>
    <property type="project" value="TreeGrafter"/>
</dbReference>
<evidence type="ECO:0000313" key="5">
    <source>
        <dbReference type="Proteomes" id="UP000693946"/>
    </source>
</evidence>
<dbReference type="GO" id="GO:0009897">
    <property type="term" value="C:external side of plasma membrane"/>
    <property type="evidence" value="ECO:0007669"/>
    <property type="project" value="TreeGrafter"/>
</dbReference>
<accession>A0AAV6PB71</accession>
<dbReference type="InterPro" id="IPR003597">
    <property type="entry name" value="Ig_C1-set"/>
</dbReference>
<evidence type="ECO:0000259" key="3">
    <source>
        <dbReference type="PROSITE" id="PS50835"/>
    </source>
</evidence>
<name>A0AAV6PB71_SOLSE</name>
<evidence type="ECO:0000313" key="4">
    <source>
        <dbReference type="EMBL" id="KAG7453422.1"/>
    </source>
</evidence>
<sequence>MFTPLSVFISVFVAGVSVCLLLEKDAVSPSLQQTEKITMKILLLLVLLGIHSASAGIHSLKYFYTSSSEVPNFPQFVTVGLVDDVQISYYDSNTMQEVPKQDWMRKNTDPQYWERETEISLGTQQTFKANIEIAKQRFNQTGGVHIVQRMYGCDWDDETGEVNGYNQYGYDGEDFIVLDLKTETWIAPSSQAVITKNKWDADKAQLAQKKNYLTQLCPEWLKKYVEYGKSSLQRTELPSVSLLQKSPSSPVTCHATGFYPNKALLFWRKEGEELHEDVDHGETLPNHDGTFQMSTDLRVSSIPPEDWRKYDCVFQLSGVNEDVVKVLDKDAVQSNRVKPMDTTIIIIVAVVVLIAIIFAAAAFFLYRRFSAKSAPSPASSTEVQQLNTERE</sequence>
<dbReference type="InterPro" id="IPR007110">
    <property type="entry name" value="Ig-like_dom"/>
</dbReference>
<gene>
    <name evidence="4" type="ORF">JOB18_019947</name>
</gene>
<keyword evidence="2" id="KW-0812">Transmembrane</keyword>
<feature type="transmembrane region" description="Helical" evidence="2">
    <location>
        <begin position="6"/>
        <end position="22"/>
    </location>
</feature>
<dbReference type="SMART" id="SM00407">
    <property type="entry name" value="IGc1"/>
    <property type="match status" value="1"/>
</dbReference>
<protein>
    <submittedName>
        <fullName evidence="4">MHC class I alpha antigen</fullName>
    </submittedName>
</protein>
<dbReference type="Pfam" id="PF00129">
    <property type="entry name" value="MHC_I"/>
    <property type="match status" value="1"/>
</dbReference>
<keyword evidence="1" id="KW-0325">Glycoprotein</keyword>
<dbReference type="PANTHER" id="PTHR16675:SF237">
    <property type="entry name" value="MHC CLASS I ANTIGEN TRANSCRIPT VARIANT 1-RELATED"/>
    <property type="match status" value="1"/>
</dbReference>
<evidence type="ECO:0000256" key="2">
    <source>
        <dbReference type="SAM" id="Phobius"/>
    </source>
</evidence>
<reference evidence="4 5" key="1">
    <citation type="journal article" date="2021" name="Sci. Rep.">
        <title>Chromosome anchoring in Senegalese sole (Solea senegalensis) reveals sex-associated markers and genome rearrangements in flatfish.</title>
        <authorList>
            <person name="Guerrero-Cozar I."/>
            <person name="Gomez-Garrido J."/>
            <person name="Berbel C."/>
            <person name="Martinez-Blanch J.F."/>
            <person name="Alioto T."/>
            <person name="Claros M.G."/>
            <person name="Gagnaire P.A."/>
            <person name="Manchado M."/>
        </authorList>
    </citation>
    <scope>NUCLEOTIDE SEQUENCE [LARGE SCALE GENOMIC DNA]</scope>
    <source>
        <strain evidence="4">Sse05_10M</strain>
    </source>
</reference>
<dbReference type="InterPro" id="IPR050208">
    <property type="entry name" value="MHC_class-I_related"/>
</dbReference>
<evidence type="ECO:0000256" key="1">
    <source>
        <dbReference type="ARBA" id="ARBA00023180"/>
    </source>
</evidence>